<dbReference type="Proteomes" id="UP000831537">
    <property type="component" value="Chromosome"/>
</dbReference>
<dbReference type="PRINTS" id="PR01590">
    <property type="entry name" value="HTHFIS"/>
</dbReference>
<gene>
    <name evidence="6" type="ORF">MUN87_03360</name>
</gene>
<feature type="domain" description="Sigma-54 factor interaction" evidence="5">
    <location>
        <begin position="247"/>
        <end position="440"/>
    </location>
</feature>
<dbReference type="PANTHER" id="PTHR32071">
    <property type="entry name" value="TRANSCRIPTIONAL REGULATORY PROTEIN"/>
    <property type="match status" value="1"/>
</dbReference>
<reference evidence="6 7" key="1">
    <citation type="submission" date="2022-04" db="EMBL/GenBank/DDBJ databases">
        <title>Gracilibacillus sp. isolated from saltern.</title>
        <authorList>
            <person name="Won M."/>
            <person name="Lee C.-M."/>
            <person name="Woen H.-Y."/>
            <person name="Kwon S.-W."/>
        </authorList>
    </citation>
    <scope>NUCLEOTIDE SEQUENCE [LARGE SCALE GENOMIC DNA]</scope>
    <source>
        <strain evidence="6 7">SSPM10-3</strain>
    </source>
</reference>
<dbReference type="Pfam" id="PF25601">
    <property type="entry name" value="AAA_lid_14"/>
    <property type="match status" value="1"/>
</dbReference>
<dbReference type="PROSITE" id="PS50045">
    <property type="entry name" value="SIGMA54_INTERACT_4"/>
    <property type="match status" value="1"/>
</dbReference>
<dbReference type="InterPro" id="IPR027417">
    <property type="entry name" value="P-loop_NTPase"/>
</dbReference>
<keyword evidence="4" id="KW-0804">Transcription</keyword>
<evidence type="ECO:0000313" key="6">
    <source>
        <dbReference type="EMBL" id="UOQ85955.1"/>
    </source>
</evidence>
<dbReference type="InterPro" id="IPR058031">
    <property type="entry name" value="AAA_lid_NorR"/>
</dbReference>
<dbReference type="Gene3D" id="3.40.50.300">
    <property type="entry name" value="P-loop containing nucleotide triphosphate hydrolases"/>
    <property type="match status" value="1"/>
</dbReference>
<organism evidence="6 7">
    <name type="scientific">Gracilibacillus salinarum</name>
    <dbReference type="NCBI Taxonomy" id="2932255"/>
    <lineage>
        <taxon>Bacteria</taxon>
        <taxon>Bacillati</taxon>
        <taxon>Bacillota</taxon>
        <taxon>Bacilli</taxon>
        <taxon>Bacillales</taxon>
        <taxon>Bacillaceae</taxon>
        <taxon>Gracilibacillus</taxon>
    </lineage>
</organism>
<dbReference type="Gene3D" id="1.10.8.60">
    <property type="match status" value="1"/>
</dbReference>
<proteinExistence type="predicted"/>
<sequence length="524" mass="60695">MKIASIISMKHDHMLQQLPVGIMLINKEDCIEFANAMAREICELDDDNELRPLSEVIDHPATINVKQLHQHVDSIDTIKSNQQKILSVYRPFFSEQGTLTGVILMFESLQIFDKQVLEFTDKKMLESIIKESMKHHHSDFRVVMADNTEWFVSQNWNQLNEKQTQRVDLLATKAIHARREILERVQISANWGAGSLEIISKPLWNHGKIAGCMQFINKNREQDTEEELKMAQHLIRKLESSYRMSDIIAASPAMKIAKEQAKLYANMDTPIMIKGEVGTGKQMMARAIHDLSEWRDYPFYYVRFSELQNALSSQFPINQKGTYYIYMDSKLPQDIQEQLLEKMTKLPHIRIIFGTVKAIHSTDWMDDLYDILQRYVLVLPNLKERSEDFQPLISSILNMLDQKYQKKVAAIDDQVLARLLNQDWPGNVMQLEQTLENIVLRVSFGTEVLTMAHLEEGVDSSVETGTTVDKSLQEAIDQFEKDYIFSALKQNQFNKSKTARELGVSVRNLYYKMEKYNMERGANS</sequence>
<dbReference type="Pfam" id="PF02954">
    <property type="entry name" value="HTH_8"/>
    <property type="match status" value="1"/>
</dbReference>
<keyword evidence="7" id="KW-1185">Reference proteome</keyword>
<evidence type="ECO:0000259" key="5">
    <source>
        <dbReference type="PROSITE" id="PS50045"/>
    </source>
</evidence>
<evidence type="ECO:0000313" key="7">
    <source>
        <dbReference type="Proteomes" id="UP000831537"/>
    </source>
</evidence>
<dbReference type="InterPro" id="IPR009057">
    <property type="entry name" value="Homeodomain-like_sf"/>
</dbReference>
<keyword evidence="1" id="KW-0547">Nucleotide-binding</keyword>
<dbReference type="InterPro" id="IPR002197">
    <property type="entry name" value="HTH_Fis"/>
</dbReference>
<protein>
    <submittedName>
        <fullName evidence="6">Sigma 54-interacting transcriptional regulator</fullName>
    </submittedName>
</protein>
<keyword evidence="3" id="KW-0805">Transcription regulation</keyword>
<keyword evidence="2" id="KW-0067">ATP-binding</keyword>
<dbReference type="Gene3D" id="1.10.10.60">
    <property type="entry name" value="Homeodomain-like"/>
    <property type="match status" value="1"/>
</dbReference>
<dbReference type="InterPro" id="IPR002078">
    <property type="entry name" value="Sigma_54_int"/>
</dbReference>
<dbReference type="Pfam" id="PF00158">
    <property type="entry name" value="Sigma54_activat"/>
    <property type="match status" value="1"/>
</dbReference>
<dbReference type="SUPFAM" id="SSF46689">
    <property type="entry name" value="Homeodomain-like"/>
    <property type="match status" value="1"/>
</dbReference>
<evidence type="ECO:0000256" key="1">
    <source>
        <dbReference type="ARBA" id="ARBA00022741"/>
    </source>
</evidence>
<dbReference type="Gene3D" id="3.30.450.20">
    <property type="entry name" value="PAS domain"/>
    <property type="match status" value="1"/>
</dbReference>
<name>A0ABY4GPQ5_9BACI</name>
<evidence type="ECO:0000256" key="3">
    <source>
        <dbReference type="ARBA" id="ARBA00023015"/>
    </source>
</evidence>
<dbReference type="SUPFAM" id="SSF52540">
    <property type="entry name" value="P-loop containing nucleoside triphosphate hydrolases"/>
    <property type="match status" value="1"/>
</dbReference>
<dbReference type="RefSeq" id="WP_244746252.1">
    <property type="nucleotide sequence ID" value="NZ_CP095071.1"/>
</dbReference>
<dbReference type="EMBL" id="CP095071">
    <property type="protein sequence ID" value="UOQ85955.1"/>
    <property type="molecule type" value="Genomic_DNA"/>
</dbReference>
<evidence type="ECO:0000256" key="4">
    <source>
        <dbReference type="ARBA" id="ARBA00023163"/>
    </source>
</evidence>
<accession>A0ABY4GPQ5</accession>
<evidence type="ECO:0000256" key="2">
    <source>
        <dbReference type="ARBA" id="ARBA00022840"/>
    </source>
</evidence>